<dbReference type="GO" id="GO:0003676">
    <property type="term" value="F:nucleic acid binding"/>
    <property type="evidence" value="ECO:0007669"/>
    <property type="project" value="InterPro"/>
</dbReference>
<evidence type="ECO:0000259" key="3">
    <source>
        <dbReference type="PROSITE" id="PS50994"/>
    </source>
</evidence>
<evidence type="ECO:0000313" key="6">
    <source>
        <dbReference type="Proteomes" id="UP000755667"/>
    </source>
</evidence>
<dbReference type="SUPFAM" id="SSF53098">
    <property type="entry name" value="Ribonuclease H-like"/>
    <property type="match status" value="1"/>
</dbReference>
<dbReference type="SUPFAM" id="SSF46689">
    <property type="entry name" value="Homeodomain-like"/>
    <property type="match status" value="1"/>
</dbReference>
<proteinExistence type="predicted"/>
<evidence type="ECO:0000313" key="4">
    <source>
        <dbReference type="EMBL" id="MBM2415244.1"/>
    </source>
</evidence>
<reference evidence="4 7" key="1">
    <citation type="submission" date="2021-01" db="EMBL/GenBank/DDBJ databases">
        <title>Diatom-associated Roseobacters Show Island Model of Population Structure.</title>
        <authorList>
            <person name="Qu L."/>
            <person name="Feng X."/>
            <person name="Chen Y."/>
            <person name="Li L."/>
            <person name="Wang X."/>
            <person name="Hu Z."/>
            <person name="Wang H."/>
            <person name="Luo H."/>
        </authorList>
    </citation>
    <scope>NUCLEOTIDE SEQUENCE</scope>
    <source>
        <strain evidence="5 7">CC28-63</strain>
        <strain evidence="4">CC28-69</strain>
    </source>
</reference>
<comment type="caution">
    <text evidence="4">The sequence shown here is derived from an EMBL/GenBank/DDBJ whole genome shotgun (WGS) entry which is preliminary data.</text>
</comment>
<keyword evidence="1" id="KW-0175">Coiled coil</keyword>
<dbReference type="InterPro" id="IPR001584">
    <property type="entry name" value="Integrase_cat-core"/>
</dbReference>
<evidence type="ECO:0000313" key="5">
    <source>
        <dbReference type="EMBL" id="MBM2419927.1"/>
    </source>
</evidence>
<dbReference type="PANTHER" id="PTHR46889:SF4">
    <property type="entry name" value="TRANSPOSASE INSO FOR INSERTION SEQUENCE ELEMENT IS911B-RELATED"/>
    <property type="match status" value="1"/>
</dbReference>
<dbReference type="EMBL" id="JAFBXE010000037">
    <property type="protein sequence ID" value="MBM2415244.1"/>
    <property type="molecule type" value="Genomic_DNA"/>
</dbReference>
<dbReference type="EMBL" id="JAFBXF010000038">
    <property type="protein sequence ID" value="MBM2419927.1"/>
    <property type="molecule type" value="Genomic_DNA"/>
</dbReference>
<dbReference type="GO" id="GO:0015074">
    <property type="term" value="P:DNA integration"/>
    <property type="evidence" value="ECO:0007669"/>
    <property type="project" value="InterPro"/>
</dbReference>
<dbReference type="NCBIfam" id="NF033516">
    <property type="entry name" value="transpos_IS3"/>
    <property type="match status" value="1"/>
</dbReference>
<dbReference type="InterPro" id="IPR050900">
    <property type="entry name" value="Transposase_IS3/IS150/IS904"/>
</dbReference>
<protein>
    <submittedName>
        <fullName evidence="4">IS3 family transposase</fullName>
    </submittedName>
</protein>
<dbReference type="Pfam" id="PF00665">
    <property type="entry name" value="rve"/>
    <property type="match status" value="1"/>
</dbReference>
<dbReference type="PROSITE" id="PS50994">
    <property type="entry name" value="INTEGRASE"/>
    <property type="match status" value="1"/>
</dbReference>
<dbReference type="Pfam" id="PF13565">
    <property type="entry name" value="HTH_32"/>
    <property type="match status" value="1"/>
</dbReference>
<dbReference type="InterPro" id="IPR048020">
    <property type="entry name" value="Transpos_IS3"/>
</dbReference>
<dbReference type="PANTHER" id="PTHR46889">
    <property type="entry name" value="TRANSPOSASE INSF FOR INSERTION SEQUENCE IS3B-RELATED"/>
    <property type="match status" value="1"/>
</dbReference>
<dbReference type="AlphaFoldDB" id="A0A9Q2NWM5"/>
<accession>A0A9Q2NWM5</accession>
<dbReference type="Proteomes" id="UP000809440">
    <property type="component" value="Unassembled WGS sequence"/>
</dbReference>
<dbReference type="InterPro" id="IPR036397">
    <property type="entry name" value="RNaseH_sf"/>
</dbReference>
<dbReference type="RefSeq" id="WP_138487849.1">
    <property type="nucleotide sequence ID" value="NZ_JAFBWU010000036.1"/>
</dbReference>
<feature type="region of interest" description="Disordered" evidence="2">
    <location>
        <begin position="193"/>
        <end position="213"/>
    </location>
</feature>
<feature type="coiled-coil region" evidence="1">
    <location>
        <begin position="106"/>
        <end position="133"/>
    </location>
</feature>
<dbReference type="InterPro" id="IPR012337">
    <property type="entry name" value="RNaseH-like_sf"/>
</dbReference>
<dbReference type="Proteomes" id="UP000755667">
    <property type="component" value="Unassembled WGS sequence"/>
</dbReference>
<name>A0A9Q2NWM5_9RHOB</name>
<evidence type="ECO:0000313" key="7">
    <source>
        <dbReference type="Proteomes" id="UP000809440"/>
    </source>
</evidence>
<evidence type="ECO:0000256" key="1">
    <source>
        <dbReference type="SAM" id="Coils"/>
    </source>
</evidence>
<dbReference type="Gene3D" id="3.30.420.10">
    <property type="entry name" value="Ribonuclease H-like superfamily/Ribonuclease H"/>
    <property type="match status" value="1"/>
</dbReference>
<dbReference type="InterPro" id="IPR009057">
    <property type="entry name" value="Homeodomain-like_sf"/>
</dbReference>
<gene>
    <name evidence="4" type="ORF">JQX41_23320</name>
    <name evidence="5" type="ORF">JQX48_23405</name>
</gene>
<keyword evidence="7" id="KW-1185">Reference proteome</keyword>
<feature type="domain" description="Integrase catalytic" evidence="3">
    <location>
        <begin position="285"/>
        <end position="451"/>
    </location>
</feature>
<sequence>MLSPNTMAIRQLSQEEGISEATLHKWRAEARGKGQLLPDADAGPEGWSSRDKFAAVLETAALNEADLGEYCRKRGLYPAQISAWRAACEQANDWDRASTARLGRATKDEKKRVKDLERELARKDRALAETAALLVLRKKAGSDLGGRRGRMISTPHRQTATLLIEEAVAAGARRAKACAVLDISDRTLRRWTKGGEVQPDQRPLVPRPEPRNKLSPAERAAVLEACNSTEFASLPPSQIVPKLADQGRYLASESSFYRILRAEGQQQHRGRARPPIRRKPPTSYMASAPCEVWTWDITWMPGPVAGMFFYLYLIVDIFSRKIVGWEVHERESAELAATLVRQAVLAEGCTLRPLVLHADNGSPMKGATMKVTMEKLGITASYSRPRVSNDNPFSEALFRTCKYRPDWPNKGFATKADAQAWVKSFASWYNGQHLHSAIRFVTPDARHAGLDRATLASRASLYAIARAQNPQRWSGKTRNWQPAGPVWLNPKTEIGAPEIRDAA</sequence>
<evidence type="ECO:0000256" key="2">
    <source>
        <dbReference type="SAM" id="MobiDB-lite"/>
    </source>
</evidence>
<organism evidence="4 6">
    <name type="scientific">Marivita cryptomonadis</name>
    <dbReference type="NCBI Taxonomy" id="505252"/>
    <lineage>
        <taxon>Bacteria</taxon>
        <taxon>Pseudomonadati</taxon>
        <taxon>Pseudomonadota</taxon>
        <taxon>Alphaproteobacteria</taxon>
        <taxon>Rhodobacterales</taxon>
        <taxon>Roseobacteraceae</taxon>
        <taxon>Marivita</taxon>
    </lineage>
</organism>